<evidence type="ECO:0000313" key="2">
    <source>
        <dbReference type="EMBL" id="KDS29673.1"/>
    </source>
</evidence>
<dbReference type="RefSeq" id="WP_032945827.1">
    <property type="nucleotide sequence ID" value="NZ_JNHI01000019.1"/>
</dbReference>
<dbReference type="PANTHER" id="PTHR16222:SF12">
    <property type="entry name" value="ADP-RIBOSYLGLYCOHYDROLASE-RELATED"/>
    <property type="match status" value="1"/>
</dbReference>
<dbReference type="GO" id="GO:0046872">
    <property type="term" value="F:metal ion binding"/>
    <property type="evidence" value="ECO:0007669"/>
    <property type="project" value="UniProtKB-KW"/>
</dbReference>
<evidence type="ECO:0000256" key="1">
    <source>
        <dbReference type="PIRSR" id="PIRSR605502-1"/>
    </source>
</evidence>
<comment type="caution">
    <text evidence="2">The sequence shown here is derived from an EMBL/GenBank/DDBJ whole genome shotgun (WGS) entry which is preliminary data.</text>
</comment>
<feature type="binding site" evidence="1">
    <location>
        <position position="34"/>
    </location>
    <ligand>
        <name>Mg(2+)</name>
        <dbReference type="ChEBI" id="CHEBI:18420"/>
        <label>1</label>
    </ligand>
</feature>
<dbReference type="AlphaFoldDB" id="A0A078R2P2"/>
<gene>
    <name evidence="2" type="ORF">M097_2817</name>
</gene>
<dbReference type="InterPro" id="IPR036705">
    <property type="entry name" value="Ribosyl_crysJ1_sf"/>
</dbReference>
<accession>A0A078R2P2</accession>
<dbReference type="Proteomes" id="UP000028134">
    <property type="component" value="Unassembled WGS sequence"/>
</dbReference>
<reference evidence="2 3" key="1">
    <citation type="submission" date="2014-04" db="EMBL/GenBank/DDBJ databases">
        <authorList>
            <person name="Sears C."/>
            <person name="Carroll K."/>
            <person name="Sack B.R."/>
            <person name="Qadri F."/>
            <person name="Myers L.L."/>
            <person name="Chung G.-T."/>
            <person name="Escheverria P."/>
            <person name="Fraser C.M."/>
            <person name="Sadzewicz L."/>
            <person name="Shefchek K.A."/>
            <person name="Tallon L."/>
            <person name="Das S.P."/>
            <person name="Daugherty S."/>
            <person name="Mongodin E.F."/>
        </authorList>
    </citation>
    <scope>NUCLEOTIDE SEQUENCE [LARGE SCALE GENOMIC DNA]</scope>
    <source>
        <strain evidence="3">3775 SL(B) 10 (iv)</strain>
    </source>
</reference>
<feature type="binding site" evidence="1">
    <location>
        <position position="212"/>
    </location>
    <ligand>
        <name>Mg(2+)</name>
        <dbReference type="ChEBI" id="CHEBI:18420"/>
        <label>1</label>
    </ligand>
</feature>
<proteinExistence type="predicted"/>
<dbReference type="InterPro" id="IPR005502">
    <property type="entry name" value="Ribosyl_crysJ1"/>
</dbReference>
<comment type="cofactor">
    <cofactor evidence="1">
        <name>Mg(2+)</name>
        <dbReference type="ChEBI" id="CHEBI:18420"/>
    </cofactor>
    <text evidence="1">Binds 2 magnesium ions per subunit.</text>
</comment>
<sequence>MIGALAGDIIGSVYEFNNIKTKDFPLFSKESFYTDDSIMTIAVADWLLHGGDLVRVMQYYGSKYPFPMGGYGARFDKWLHEKNPKPYNSWGNGSAMRVSPVGWYFDSLEETINVAEETAVVTHNHPEGIKGAQATASAIYLARKGKSKEYIRSFITDNFGYDLNRCCDDIRCDYKFDESCQGTVPEALIAFLESRSFEDAIRLAVSLGGDSDTLACITGGIAEAFYRYRIPYGIRSKVLSLLDDDLRRIVKEFIDARREWFIHPRWEEDGESISIVVSEPSKEEVEKLKTESVRLILNSLNSETDEKKE</sequence>
<feature type="binding site" evidence="1">
    <location>
        <position position="36"/>
    </location>
    <ligand>
        <name>Mg(2+)</name>
        <dbReference type="ChEBI" id="CHEBI:18420"/>
        <label>1</label>
    </ligand>
</feature>
<dbReference type="SUPFAM" id="SSF101478">
    <property type="entry name" value="ADP-ribosylglycohydrolase"/>
    <property type="match status" value="1"/>
</dbReference>
<keyword evidence="1" id="KW-0460">Magnesium</keyword>
<dbReference type="GO" id="GO:0016787">
    <property type="term" value="F:hydrolase activity"/>
    <property type="evidence" value="ECO:0007669"/>
    <property type="project" value="UniProtKB-KW"/>
</dbReference>
<evidence type="ECO:0000313" key="3">
    <source>
        <dbReference type="Proteomes" id="UP000028134"/>
    </source>
</evidence>
<dbReference type="PATRIC" id="fig|1339350.3.peg.2698"/>
<organism evidence="2 3">
    <name type="scientific">Phocaeicola vulgatus str. 3775 SL</name>
    <name type="common">B</name>
    <name type="synonym">iv</name>
    <dbReference type="NCBI Taxonomy" id="1339350"/>
    <lineage>
        <taxon>Bacteria</taxon>
        <taxon>Pseudomonadati</taxon>
        <taxon>Bacteroidota</taxon>
        <taxon>Bacteroidia</taxon>
        <taxon>Bacteroidales</taxon>
        <taxon>Bacteroidaceae</taxon>
        <taxon>Phocaeicola</taxon>
    </lineage>
</organism>
<keyword evidence="2" id="KW-0378">Hydrolase</keyword>
<feature type="binding site" evidence="1">
    <location>
        <position position="35"/>
    </location>
    <ligand>
        <name>Mg(2+)</name>
        <dbReference type="ChEBI" id="CHEBI:18420"/>
        <label>1</label>
    </ligand>
</feature>
<feature type="binding site" evidence="1">
    <location>
        <position position="213"/>
    </location>
    <ligand>
        <name>Mg(2+)</name>
        <dbReference type="ChEBI" id="CHEBI:18420"/>
        <label>1</label>
    </ligand>
</feature>
<dbReference type="PANTHER" id="PTHR16222">
    <property type="entry name" value="ADP-RIBOSYLGLYCOHYDROLASE"/>
    <property type="match status" value="1"/>
</dbReference>
<dbReference type="InterPro" id="IPR050792">
    <property type="entry name" value="ADP-ribosylglycohydrolase"/>
</dbReference>
<dbReference type="EMBL" id="JNHI01000019">
    <property type="protein sequence ID" value="KDS29673.1"/>
    <property type="molecule type" value="Genomic_DNA"/>
</dbReference>
<name>A0A078R2P2_PHOVU</name>
<dbReference type="Pfam" id="PF03747">
    <property type="entry name" value="ADP_ribosyl_GH"/>
    <property type="match status" value="1"/>
</dbReference>
<dbReference type="Gene3D" id="1.10.4080.10">
    <property type="entry name" value="ADP-ribosylation/Crystallin J1"/>
    <property type="match status" value="1"/>
</dbReference>
<keyword evidence="1" id="KW-0479">Metal-binding</keyword>
<protein>
    <submittedName>
        <fullName evidence="2">ADP-ribosylglycohydrolase family protein</fullName>
    </submittedName>
</protein>
<feature type="binding site" evidence="1">
    <location>
        <position position="210"/>
    </location>
    <ligand>
        <name>Mg(2+)</name>
        <dbReference type="ChEBI" id="CHEBI:18420"/>
        <label>1</label>
    </ligand>
</feature>